<feature type="compositionally biased region" description="Low complexity" evidence="1">
    <location>
        <begin position="1"/>
        <end position="17"/>
    </location>
</feature>
<dbReference type="InterPro" id="IPR012337">
    <property type="entry name" value="RNaseH-like_sf"/>
</dbReference>
<dbReference type="Gene3D" id="3.30.420.10">
    <property type="entry name" value="Ribonuclease H-like superfamily/Ribonuclease H"/>
    <property type="match status" value="1"/>
</dbReference>
<comment type="caution">
    <text evidence="3">The sequence shown here is derived from an EMBL/GenBank/DDBJ whole genome shotgun (WGS) entry which is preliminary data.</text>
</comment>
<dbReference type="AlphaFoldDB" id="A0A834W7R6"/>
<proteinExistence type="predicted"/>
<evidence type="ECO:0000313" key="3">
    <source>
        <dbReference type="EMBL" id="KAF7808881.1"/>
    </source>
</evidence>
<gene>
    <name evidence="3" type="ORF">G2W53_035624</name>
</gene>
<evidence type="ECO:0000313" key="4">
    <source>
        <dbReference type="Proteomes" id="UP000634136"/>
    </source>
</evidence>
<evidence type="ECO:0000259" key="2">
    <source>
        <dbReference type="Pfam" id="PF13456"/>
    </source>
</evidence>
<dbReference type="PANTHER" id="PTHR47723">
    <property type="entry name" value="OS05G0353850 PROTEIN"/>
    <property type="match status" value="1"/>
</dbReference>
<dbReference type="InterPro" id="IPR053151">
    <property type="entry name" value="RNase_H-like"/>
</dbReference>
<dbReference type="InterPro" id="IPR002156">
    <property type="entry name" value="RNaseH_domain"/>
</dbReference>
<dbReference type="PANTHER" id="PTHR47723:SF19">
    <property type="entry name" value="POLYNUCLEOTIDYL TRANSFERASE, RIBONUCLEASE H-LIKE SUPERFAMILY PROTEIN"/>
    <property type="match status" value="1"/>
</dbReference>
<feature type="domain" description="RNase H type-1" evidence="2">
    <location>
        <begin position="114"/>
        <end position="223"/>
    </location>
</feature>
<organism evidence="3 4">
    <name type="scientific">Senna tora</name>
    <dbReference type="NCBI Taxonomy" id="362788"/>
    <lineage>
        <taxon>Eukaryota</taxon>
        <taxon>Viridiplantae</taxon>
        <taxon>Streptophyta</taxon>
        <taxon>Embryophyta</taxon>
        <taxon>Tracheophyta</taxon>
        <taxon>Spermatophyta</taxon>
        <taxon>Magnoliopsida</taxon>
        <taxon>eudicotyledons</taxon>
        <taxon>Gunneridae</taxon>
        <taxon>Pentapetalae</taxon>
        <taxon>rosids</taxon>
        <taxon>fabids</taxon>
        <taxon>Fabales</taxon>
        <taxon>Fabaceae</taxon>
        <taxon>Caesalpinioideae</taxon>
        <taxon>Cassia clade</taxon>
        <taxon>Senna</taxon>
    </lineage>
</organism>
<dbReference type="EMBL" id="JAAIUW010000011">
    <property type="protein sequence ID" value="KAF7808881.1"/>
    <property type="molecule type" value="Genomic_DNA"/>
</dbReference>
<dbReference type="InterPro" id="IPR036397">
    <property type="entry name" value="RNaseH_sf"/>
</dbReference>
<protein>
    <submittedName>
        <fullName evidence="3">Ribonuclease h protein</fullName>
    </submittedName>
</protein>
<name>A0A834W7R6_9FABA</name>
<dbReference type="GO" id="GO:0004523">
    <property type="term" value="F:RNA-DNA hybrid ribonuclease activity"/>
    <property type="evidence" value="ECO:0007669"/>
    <property type="project" value="InterPro"/>
</dbReference>
<accession>A0A834W7R6</accession>
<dbReference type="InterPro" id="IPR044730">
    <property type="entry name" value="RNase_H-like_dom_plant"/>
</dbReference>
<sequence length="226" mass="25761">MKRQRATTTTTTTAEAAGGSEIVGKKKPKKEIIDPQIHHHQKGEIENVMMNWEIDQHNWIVDEEMPWGSIWLPLWDMDFTFFYNDVVWDDDIWDLNTQIPYPFLTHTQDWIKLNTDGSCIKESEAIGGGGIIRNHDGAWIKCFHIFLGSSSSLLAEIWAIDVGINLAASLNLKNIIVESDNLLVVNMLNDNGLPNIHHMFPLIHSCSSGLNDFEQSIIHQKRELLC</sequence>
<dbReference type="Pfam" id="PF13456">
    <property type="entry name" value="RVT_3"/>
    <property type="match status" value="1"/>
</dbReference>
<dbReference type="GO" id="GO:0003676">
    <property type="term" value="F:nucleic acid binding"/>
    <property type="evidence" value="ECO:0007669"/>
    <property type="project" value="InterPro"/>
</dbReference>
<keyword evidence="4" id="KW-1185">Reference proteome</keyword>
<feature type="region of interest" description="Disordered" evidence="1">
    <location>
        <begin position="1"/>
        <end position="20"/>
    </location>
</feature>
<dbReference type="OrthoDB" id="1436750at2759"/>
<reference evidence="3" key="1">
    <citation type="submission" date="2020-09" db="EMBL/GenBank/DDBJ databases">
        <title>Genome-Enabled Discovery of Anthraquinone Biosynthesis in Senna tora.</title>
        <authorList>
            <person name="Kang S.-H."/>
            <person name="Pandey R.P."/>
            <person name="Lee C.-M."/>
            <person name="Sim J.-S."/>
            <person name="Jeong J.-T."/>
            <person name="Choi B.-S."/>
            <person name="Jung M."/>
            <person name="Ginzburg D."/>
            <person name="Zhao K."/>
            <person name="Won S.Y."/>
            <person name="Oh T.-J."/>
            <person name="Yu Y."/>
            <person name="Kim N.-H."/>
            <person name="Lee O.R."/>
            <person name="Lee T.-H."/>
            <person name="Bashyal P."/>
            <person name="Kim T.-S."/>
            <person name="Lee W.-H."/>
            <person name="Kawkins C."/>
            <person name="Kim C.-K."/>
            <person name="Kim J.S."/>
            <person name="Ahn B.O."/>
            <person name="Rhee S.Y."/>
            <person name="Sohng J.K."/>
        </authorList>
    </citation>
    <scope>NUCLEOTIDE SEQUENCE</scope>
    <source>
        <tissue evidence="3">Leaf</tissue>
    </source>
</reference>
<dbReference type="CDD" id="cd06222">
    <property type="entry name" value="RNase_H_like"/>
    <property type="match status" value="1"/>
</dbReference>
<evidence type="ECO:0000256" key="1">
    <source>
        <dbReference type="SAM" id="MobiDB-lite"/>
    </source>
</evidence>
<dbReference type="SUPFAM" id="SSF53098">
    <property type="entry name" value="Ribonuclease H-like"/>
    <property type="match status" value="1"/>
</dbReference>
<dbReference type="Proteomes" id="UP000634136">
    <property type="component" value="Unassembled WGS sequence"/>
</dbReference>